<dbReference type="PROSITE" id="PS50089">
    <property type="entry name" value="ZF_RING_2"/>
    <property type="match status" value="1"/>
</dbReference>
<dbReference type="Gene3D" id="3.30.40.10">
    <property type="entry name" value="Zinc/RING finger domain, C3HC4 (zinc finger)"/>
    <property type="match status" value="1"/>
</dbReference>
<organism evidence="6">
    <name type="scientific">Mimiviridae sp. ChoanoV1</name>
    <dbReference type="NCBI Taxonomy" id="2596887"/>
    <lineage>
        <taxon>Viruses</taxon>
        <taxon>Varidnaviria</taxon>
        <taxon>Bamfordvirae</taxon>
        <taxon>Nucleocytoviricota</taxon>
        <taxon>Megaviricetes</taxon>
        <taxon>Imitervirales</taxon>
        <taxon>Schizomimiviridae</taxon>
    </lineage>
</organism>
<evidence type="ECO:0000256" key="2">
    <source>
        <dbReference type="ARBA" id="ARBA00022771"/>
    </source>
</evidence>
<keyword evidence="1" id="KW-0479">Metal-binding</keyword>
<dbReference type="PANTHER" id="PTHR45969:SF69">
    <property type="entry name" value="FINGER DOMAIN PROTEIN, PUTATIVE (AFU_ORTHOLOGUE AFUA_3G12190)-RELATED"/>
    <property type="match status" value="1"/>
</dbReference>
<accession>A0A5B8IQD1</accession>
<proteinExistence type="predicted"/>
<evidence type="ECO:0000256" key="3">
    <source>
        <dbReference type="ARBA" id="ARBA00022833"/>
    </source>
</evidence>
<dbReference type="InterPro" id="IPR001841">
    <property type="entry name" value="Znf_RING"/>
</dbReference>
<dbReference type="PANTHER" id="PTHR45969">
    <property type="entry name" value="RING ZINC FINGER PROTEIN-RELATED"/>
    <property type="match status" value="1"/>
</dbReference>
<evidence type="ECO:0000256" key="4">
    <source>
        <dbReference type="PROSITE-ProRule" id="PRU00175"/>
    </source>
</evidence>
<feature type="domain" description="RING-type" evidence="5">
    <location>
        <begin position="3"/>
        <end position="43"/>
    </location>
</feature>
<dbReference type="InterPro" id="IPR013083">
    <property type="entry name" value="Znf_RING/FYVE/PHD"/>
</dbReference>
<dbReference type="GO" id="GO:0016567">
    <property type="term" value="P:protein ubiquitination"/>
    <property type="evidence" value="ECO:0007669"/>
    <property type="project" value="TreeGrafter"/>
</dbReference>
<name>A0A5B8IQD1_9VIRU</name>
<dbReference type="Pfam" id="PF13639">
    <property type="entry name" value="zf-RING_2"/>
    <property type="match status" value="1"/>
</dbReference>
<keyword evidence="3" id="KW-0862">Zinc</keyword>
<dbReference type="EMBL" id="MK250091">
    <property type="protein sequence ID" value="QDY52391.1"/>
    <property type="molecule type" value="Genomic_DNA"/>
</dbReference>
<dbReference type="SUPFAM" id="SSF57850">
    <property type="entry name" value="RING/U-box"/>
    <property type="match status" value="1"/>
</dbReference>
<evidence type="ECO:0000313" key="6">
    <source>
        <dbReference type="EMBL" id="QDY52391.1"/>
    </source>
</evidence>
<protein>
    <recommendedName>
        <fullName evidence="5">RING-type domain-containing protein</fullName>
    </recommendedName>
</protein>
<evidence type="ECO:0000256" key="1">
    <source>
        <dbReference type="ARBA" id="ARBA00022723"/>
    </source>
</evidence>
<dbReference type="GO" id="GO:0008270">
    <property type="term" value="F:zinc ion binding"/>
    <property type="evidence" value="ECO:0007669"/>
    <property type="project" value="UniProtKB-KW"/>
</dbReference>
<sequence length="273" mass="31731">MDCPICLMKVEKTQEHELSCGHMFHKECISQWVRDNMNCPMCRKVSRMENLIYYPQDSTNVEYSIDETWTTKISDIEFGGLVFKKPCQQLINQCPQGYINAHRCGNQALGCVYNLTSSNGKRVKIDYFLRQLILFYRVDVTKIVTISEYSDRYFSSEQRIESNYYTVEKGIYTYFAEFIFERMKGKLGKKYQVYYSKNANSLIMDLVTITMKGLTRESNANPLLITSIHSIVKLLEGKTISNESMSEYASCKPIELQSMIEEQKTFCSQVTLL</sequence>
<reference evidence="6" key="1">
    <citation type="submission" date="2018-11" db="EMBL/GenBank/DDBJ databases">
        <title>A distinct lineage of giant viruses engineers rhodopsin photosystems in predatory marine eukaryotes.</title>
        <authorList>
            <person name="Needham D.M."/>
            <person name="Yoshizawa S."/>
            <person name="Hosaka T."/>
            <person name="Poirier C."/>
            <person name="Choi C.-J."/>
            <person name="Hehenberger E."/>
            <person name="Irwin N.A.T."/>
            <person name="Wilken S."/>
            <person name="Yung C.-M."/>
            <person name="Bachy C."/>
            <person name="Kurihara R."/>
            <person name="Nakajima Y."/>
            <person name="Kojima K."/>
            <person name="Kimura-Someya T."/>
            <person name="Leonard G."/>
            <person name="Malmstrom R.R."/>
            <person name="Mende D."/>
            <person name="Olson D.K."/>
            <person name="Sudo Y."/>
            <person name="Sudek S."/>
            <person name="Richards T.A."/>
            <person name="DeLong E.F."/>
            <person name="Keeling P.J."/>
            <person name="Santoro A.E."/>
            <person name="Shirouzu M."/>
            <person name="Iwasaki W."/>
            <person name="Worden A.Z."/>
        </authorList>
    </citation>
    <scope>NUCLEOTIDE SEQUENCE</scope>
</reference>
<keyword evidence="2 4" id="KW-0863">Zinc-finger</keyword>
<dbReference type="SMART" id="SM00184">
    <property type="entry name" value="RING"/>
    <property type="match status" value="1"/>
</dbReference>
<dbReference type="GO" id="GO:0061630">
    <property type="term" value="F:ubiquitin protein ligase activity"/>
    <property type="evidence" value="ECO:0007669"/>
    <property type="project" value="TreeGrafter"/>
</dbReference>
<gene>
    <name evidence="6" type="ORF">7_39</name>
</gene>
<evidence type="ECO:0000259" key="5">
    <source>
        <dbReference type="PROSITE" id="PS50089"/>
    </source>
</evidence>